<dbReference type="PROSITE" id="PS50005">
    <property type="entry name" value="TPR"/>
    <property type="match status" value="2"/>
</dbReference>
<dbReference type="SUPFAM" id="SSF48452">
    <property type="entry name" value="TPR-like"/>
    <property type="match status" value="1"/>
</dbReference>
<protein>
    <submittedName>
        <fullName evidence="3">Tetratricopeptide repeat protein</fullName>
    </submittedName>
</protein>
<dbReference type="NCBIfam" id="NF047558">
    <property type="entry name" value="TPR_END_plus"/>
    <property type="match status" value="1"/>
</dbReference>
<organism evidence="3 4">
    <name type="scientific">Geomesophilobacter sediminis</name>
    <dbReference type="NCBI Taxonomy" id="2798584"/>
    <lineage>
        <taxon>Bacteria</taxon>
        <taxon>Pseudomonadati</taxon>
        <taxon>Thermodesulfobacteriota</taxon>
        <taxon>Desulfuromonadia</taxon>
        <taxon>Geobacterales</taxon>
        <taxon>Geobacteraceae</taxon>
        <taxon>Geomesophilobacter</taxon>
    </lineage>
</organism>
<dbReference type="Proteomes" id="UP000636888">
    <property type="component" value="Unassembled WGS sequence"/>
</dbReference>
<feature type="repeat" description="TPR" evidence="1">
    <location>
        <begin position="121"/>
        <end position="154"/>
    </location>
</feature>
<dbReference type="Pfam" id="PF14559">
    <property type="entry name" value="TPR_19"/>
    <property type="match status" value="1"/>
</dbReference>
<dbReference type="InterPro" id="IPR011990">
    <property type="entry name" value="TPR-like_helical_dom_sf"/>
</dbReference>
<accession>A0A8J7M0S2</accession>
<keyword evidence="2" id="KW-0472">Membrane</keyword>
<keyword evidence="2" id="KW-0812">Transmembrane</keyword>
<dbReference type="RefSeq" id="WP_199385406.1">
    <property type="nucleotide sequence ID" value="NZ_JAEMHM010000014.1"/>
</dbReference>
<gene>
    <name evidence="3" type="ORF">JFN93_17410</name>
</gene>
<proteinExistence type="predicted"/>
<evidence type="ECO:0000313" key="3">
    <source>
        <dbReference type="EMBL" id="MBJ6726492.1"/>
    </source>
</evidence>
<evidence type="ECO:0000256" key="2">
    <source>
        <dbReference type="SAM" id="Phobius"/>
    </source>
</evidence>
<comment type="caution">
    <text evidence="3">The sequence shown here is derived from an EMBL/GenBank/DDBJ whole genome shotgun (WGS) entry which is preliminary data.</text>
</comment>
<dbReference type="SMART" id="SM00028">
    <property type="entry name" value="TPR"/>
    <property type="match status" value="2"/>
</dbReference>
<keyword evidence="4" id="KW-1185">Reference proteome</keyword>
<feature type="repeat" description="TPR" evidence="1">
    <location>
        <begin position="87"/>
        <end position="120"/>
    </location>
</feature>
<evidence type="ECO:0000313" key="4">
    <source>
        <dbReference type="Proteomes" id="UP000636888"/>
    </source>
</evidence>
<sequence length="180" mass="20235">MNCTDALTALNIIVATLGLMFIGITIYEYVRLKTIRNDFENLSKRLREENIAAQKAMHRIIASYSLSDPLGKIELLESAEKIDPTAFNLYNSIGYAWLSKGEQVRAANAFREATRLHPNDKAGYFDLAYVYVLMNQPDLALECLERAVQVDPSSAADLKDNPQFAAISAETRYQRLTARP</sequence>
<reference evidence="3" key="1">
    <citation type="submission" date="2020-12" db="EMBL/GenBank/DDBJ databases">
        <title>Geomonas sp. Red875, isolated from river sediment.</title>
        <authorList>
            <person name="Xu Z."/>
            <person name="Zhang Z."/>
            <person name="Masuda Y."/>
            <person name="Itoh H."/>
            <person name="Senoo K."/>
        </authorList>
    </citation>
    <scope>NUCLEOTIDE SEQUENCE</scope>
    <source>
        <strain evidence="3">Red875</strain>
    </source>
</reference>
<evidence type="ECO:0000256" key="1">
    <source>
        <dbReference type="PROSITE-ProRule" id="PRU00339"/>
    </source>
</evidence>
<keyword evidence="1" id="KW-0802">TPR repeat</keyword>
<keyword evidence="2" id="KW-1133">Transmembrane helix</keyword>
<dbReference type="AlphaFoldDB" id="A0A8J7M0S2"/>
<dbReference type="EMBL" id="JAEMHM010000014">
    <property type="protein sequence ID" value="MBJ6726492.1"/>
    <property type="molecule type" value="Genomic_DNA"/>
</dbReference>
<dbReference type="Gene3D" id="1.25.40.10">
    <property type="entry name" value="Tetratricopeptide repeat domain"/>
    <property type="match status" value="1"/>
</dbReference>
<feature type="transmembrane region" description="Helical" evidence="2">
    <location>
        <begin position="6"/>
        <end position="27"/>
    </location>
</feature>
<name>A0A8J7M0S2_9BACT</name>
<dbReference type="InterPro" id="IPR019734">
    <property type="entry name" value="TPR_rpt"/>
</dbReference>